<accession>A0A1A8PJE6</accession>
<protein>
    <submittedName>
        <fullName evidence="1">Uncharacterized protein</fullName>
    </submittedName>
</protein>
<name>A0A1A8PJE6_9TELE</name>
<evidence type="ECO:0000313" key="1">
    <source>
        <dbReference type="EMBL" id="SBR81386.1"/>
    </source>
</evidence>
<sequence>SIPAVIPGGTTNYLQLLDISVNRAFKVALRDQWEAWMTSGEKPFTKTAESNLCSSLRADTDCVEQGEKFHHHQRVSKGWTAG</sequence>
<organism evidence="1">
    <name type="scientific">Nothobranchius rachovii</name>
    <name type="common">bluefin notho</name>
    <dbReference type="NCBI Taxonomy" id="451742"/>
    <lineage>
        <taxon>Eukaryota</taxon>
        <taxon>Metazoa</taxon>
        <taxon>Chordata</taxon>
        <taxon>Craniata</taxon>
        <taxon>Vertebrata</taxon>
        <taxon>Euteleostomi</taxon>
        <taxon>Actinopterygii</taxon>
        <taxon>Neopterygii</taxon>
        <taxon>Teleostei</taxon>
        <taxon>Neoteleostei</taxon>
        <taxon>Acanthomorphata</taxon>
        <taxon>Ovalentaria</taxon>
        <taxon>Atherinomorphae</taxon>
        <taxon>Cyprinodontiformes</taxon>
        <taxon>Nothobranchiidae</taxon>
        <taxon>Nothobranchius</taxon>
    </lineage>
</organism>
<gene>
    <name evidence="1" type="primary">POGK</name>
</gene>
<dbReference type="AlphaFoldDB" id="A0A1A8PJE6"/>
<feature type="non-terminal residue" evidence="1">
    <location>
        <position position="1"/>
    </location>
</feature>
<feature type="non-terminal residue" evidence="1">
    <location>
        <position position="82"/>
    </location>
</feature>
<reference evidence="1" key="2">
    <citation type="submission" date="2016-06" db="EMBL/GenBank/DDBJ databases">
        <title>The genome of a short-lived fish provides insights into sex chromosome evolution and the genetic control of aging.</title>
        <authorList>
            <person name="Reichwald K."/>
            <person name="Felder M."/>
            <person name="Petzold A."/>
            <person name="Koch P."/>
            <person name="Groth M."/>
            <person name="Platzer M."/>
        </authorList>
    </citation>
    <scope>NUCLEOTIDE SEQUENCE</scope>
    <source>
        <tissue evidence="1">Brain</tissue>
    </source>
</reference>
<dbReference type="EMBL" id="HAEH01007242">
    <property type="protein sequence ID" value="SBR81386.1"/>
    <property type="molecule type" value="Transcribed_RNA"/>
</dbReference>
<reference evidence="1" key="1">
    <citation type="submission" date="2016-05" db="EMBL/GenBank/DDBJ databases">
        <authorList>
            <person name="Lavstsen T."/>
            <person name="Jespersen J.S."/>
        </authorList>
    </citation>
    <scope>NUCLEOTIDE SEQUENCE</scope>
    <source>
        <tissue evidence="1">Brain</tissue>
    </source>
</reference>
<proteinExistence type="predicted"/>